<proteinExistence type="predicted"/>
<name>A0A4Y1R9K0_PRUDU</name>
<dbReference type="AlphaFoldDB" id="A0A4Y1R9K0"/>
<dbReference type="EMBL" id="AP019300">
    <property type="protein sequence ID" value="BBH00695.1"/>
    <property type="molecule type" value="Genomic_DNA"/>
</dbReference>
<gene>
    <name evidence="1" type="ORF">Prudu_010745</name>
</gene>
<sequence>MRRRRSKSRRGQYSVGNISPQLWSVRIPCWAAENGSKLVRIPRGQDSLDLPLPAGVTHAKLKNTSGTTIGSSGIGEDVIDDDAEHEFRTKFKADHLGTKGRQKM</sequence>
<accession>A0A4Y1R9K0</accession>
<protein>
    <submittedName>
        <fullName evidence="1">RING/U-box superfamily protein</fullName>
    </submittedName>
</protein>
<organism evidence="1">
    <name type="scientific">Prunus dulcis</name>
    <name type="common">Almond</name>
    <name type="synonym">Amygdalus dulcis</name>
    <dbReference type="NCBI Taxonomy" id="3755"/>
    <lineage>
        <taxon>Eukaryota</taxon>
        <taxon>Viridiplantae</taxon>
        <taxon>Streptophyta</taxon>
        <taxon>Embryophyta</taxon>
        <taxon>Tracheophyta</taxon>
        <taxon>Spermatophyta</taxon>
        <taxon>Magnoliopsida</taxon>
        <taxon>eudicotyledons</taxon>
        <taxon>Gunneridae</taxon>
        <taxon>Pentapetalae</taxon>
        <taxon>rosids</taxon>
        <taxon>fabids</taxon>
        <taxon>Rosales</taxon>
        <taxon>Rosaceae</taxon>
        <taxon>Amygdaloideae</taxon>
        <taxon>Amygdaleae</taxon>
        <taxon>Prunus</taxon>
    </lineage>
</organism>
<evidence type="ECO:0000313" key="1">
    <source>
        <dbReference type="EMBL" id="BBH00695.1"/>
    </source>
</evidence>
<reference evidence="1" key="1">
    <citation type="journal article" date="2019" name="Science">
        <title>Mutation of a bHLH transcription factor allowed almond domestication.</title>
        <authorList>
            <person name="Sanchez-Perez R."/>
            <person name="Pavan S."/>
            <person name="Mazzeo R."/>
            <person name="Moldovan C."/>
            <person name="Aiese Cigliano R."/>
            <person name="Del Cueto J."/>
            <person name="Ricciardi F."/>
            <person name="Lotti C."/>
            <person name="Ricciardi L."/>
            <person name="Dicenta F."/>
            <person name="Lopez-Marques R.L."/>
            <person name="Lindberg Moller B."/>
        </authorList>
    </citation>
    <scope>NUCLEOTIDE SEQUENCE</scope>
</reference>